<organism evidence="3 4">
    <name type="scientific">Blumeria hordei</name>
    <name type="common">Barley powdery mildew</name>
    <name type="synonym">Blumeria graminis f. sp. hordei</name>
    <dbReference type="NCBI Taxonomy" id="2867405"/>
    <lineage>
        <taxon>Eukaryota</taxon>
        <taxon>Fungi</taxon>
        <taxon>Dikarya</taxon>
        <taxon>Ascomycota</taxon>
        <taxon>Pezizomycotina</taxon>
        <taxon>Leotiomycetes</taxon>
        <taxon>Erysiphales</taxon>
        <taxon>Erysiphaceae</taxon>
        <taxon>Blumeria</taxon>
    </lineage>
</organism>
<feature type="compositionally biased region" description="Polar residues" evidence="1">
    <location>
        <begin position="259"/>
        <end position="270"/>
    </location>
</feature>
<feature type="domain" description="Borealin N-terminal" evidence="2">
    <location>
        <begin position="59"/>
        <end position="114"/>
    </location>
</feature>
<dbReference type="VEuPathDB" id="FungiDB:BLGHR1_16955"/>
<dbReference type="Proteomes" id="UP000275772">
    <property type="component" value="Unassembled WGS sequence"/>
</dbReference>
<feature type="region of interest" description="Disordered" evidence="1">
    <location>
        <begin position="143"/>
        <end position="366"/>
    </location>
</feature>
<reference evidence="3 4" key="1">
    <citation type="submission" date="2017-11" db="EMBL/GenBank/DDBJ databases">
        <authorList>
            <person name="Kracher B."/>
        </authorList>
    </citation>
    <scope>NUCLEOTIDE SEQUENCE [LARGE SCALE GENOMIC DNA]</scope>
    <source>
        <strain evidence="3 4">RACE1</strain>
    </source>
</reference>
<evidence type="ECO:0000256" key="1">
    <source>
        <dbReference type="SAM" id="MobiDB-lite"/>
    </source>
</evidence>
<sequence>MAPSRLSPRESAEPIVSEHTTRRPLPTSPQRTPTTLSPANTPHNRPKANQQRLNITRTQKQALMENLQLEITERARKLRAQYMLQAQGLRTRIEIRVNRIPTALRQAKMGDLLRKYGDVSAPNIYEPNNLRNRLPHINVLAAPKSMKAGPSPQRGMKRTSHVLSPDKENEDLDNPKKRNRASPLPSARIISNLPPSQILSPRSTNSQTLPYSPMRLNLRKIPTPSQPTSPVKLSLKHSSNGSSKRLRSIVSRVDASRGAPSSTKPKTGTTRAAARGQKAATPSTTQASARARASTTSQSSNSSSSTVVKKTSQGSKNQGKVVAASKKKGVLGAIKSMGSQKKSPLTTKGGTSSTSTGIGRVLRKRK</sequence>
<gene>
    <name evidence="3" type="ORF">BLGHR1_16955</name>
</gene>
<proteinExistence type="predicted"/>
<feature type="compositionally biased region" description="Polar residues" evidence="1">
    <location>
        <begin position="193"/>
        <end position="210"/>
    </location>
</feature>
<protein>
    <recommendedName>
        <fullName evidence="2">Borealin N-terminal domain-containing protein</fullName>
    </recommendedName>
</protein>
<accession>A0A383V3T4</accession>
<name>A0A383V3T4_BLUHO</name>
<evidence type="ECO:0000313" key="4">
    <source>
        <dbReference type="Proteomes" id="UP000275772"/>
    </source>
</evidence>
<dbReference type="InterPro" id="IPR018851">
    <property type="entry name" value="Borealin_N"/>
</dbReference>
<evidence type="ECO:0000259" key="2">
    <source>
        <dbReference type="Pfam" id="PF10444"/>
    </source>
</evidence>
<feature type="compositionally biased region" description="Polar residues" evidence="1">
    <location>
        <begin position="226"/>
        <end position="243"/>
    </location>
</feature>
<dbReference type="EMBL" id="UNSH01000086">
    <property type="protein sequence ID" value="SZF06152.1"/>
    <property type="molecule type" value="Genomic_DNA"/>
</dbReference>
<dbReference type="AlphaFoldDB" id="A0A383V3T4"/>
<feature type="region of interest" description="Disordered" evidence="1">
    <location>
        <begin position="1"/>
        <end position="51"/>
    </location>
</feature>
<dbReference type="Pfam" id="PF10444">
    <property type="entry name" value="Nbl1_Borealin_N"/>
    <property type="match status" value="1"/>
</dbReference>
<evidence type="ECO:0000313" key="3">
    <source>
        <dbReference type="EMBL" id="SZF06152.1"/>
    </source>
</evidence>
<feature type="compositionally biased region" description="Low complexity" evidence="1">
    <location>
        <begin position="346"/>
        <end position="357"/>
    </location>
</feature>
<feature type="compositionally biased region" description="Low complexity" evidence="1">
    <location>
        <begin position="277"/>
        <end position="324"/>
    </location>
</feature>
<feature type="compositionally biased region" description="Polar residues" evidence="1">
    <location>
        <begin position="28"/>
        <end position="51"/>
    </location>
</feature>